<dbReference type="PANTHER" id="PTHR31080">
    <property type="entry name" value="PECTINESTERASE INHIBITOR-LIKE"/>
    <property type="match status" value="1"/>
</dbReference>
<feature type="transmembrane region" description="Helical" evidence="2">
    <location>
        <begin position="261"/>
        <end position="284"/>
    </location>
</feature>
<dbReference type="PANTHER" id="PTHR31080:SF303">
    <property type="entry name" value="PECTINESTERASE 1-LIKE"/>
    <property type="match status" value="1"/>
</dbReference>
<dbReference type="Proteomes" id="UP001604336">
    <property type="component" value="Unassembled WGS sequence"/>
</dbReference>
<protein>
    <submittedName>
        <fullName evidence="4">PMEI domain-containing protein</fullName>
    </submittedName>
</protein>
<comment type="caution">
    <text evidence="4">The sequence shown here is derived from an EMBL/GenBank/DDBJ whole genome shotgun (WGS) entry which is preliminary data.</text>
</comment>
<evidence type="ECO:0000313" key="4">
    <source>
        <dbReference type="EMBL" id="KAL2492897.1"/>
    </source>
</evidence>
<dbReference type="AlphaFoldDB" id="A0ABD1RWT1"/>
<dbReference type="CDD" id="cd15798">
    <property type="entry name" value="PMEI-like_3"/>
    <property type="match status" value="1"/>
</dbReference>
<evidence type="ECO:0000256" key="2">
    <source>
        <dbReference type="SAM" id="Phobius"/>
    </source>
</evidence>
<accession>A0ABD1RWT1</accession>
<feature type="transmembrane region" description="Helical" evidence="2">
    <location>
        <begin position="32"/>
        <end position="53"/>
    </location>
</feature>
<keyword evidence="1" id="KW-0732">Signal</keyword>
<proteinExistence type="predicted"/>
<gene>
    <name evidence="4" type="ORF">Adt_28525</name>
</gene>
<keyword evidence="5" id="KW-1185">Reference proteome</keyword>
<evidence type="ECO:0000256" key="1">
    <source>
        <dbReference type="ARBA" id="ARBA00022729"/>
    </source>
</evidence>
<dbReference type="SUPFAM" id="SSF101148">
    <property type="entry name" value="Plant invertase/pectin methylesterase inhibitor"/>
    <property type="match status" value="1"/>
</dbReference>
<sequence>MESSNEILKATLLNFEDQTPQPTTRSTRNKKILIFTSLILFTLIAAAGILLLVQNRTERSKFFNAYFEGSRKFYCHLTMYPRLCFTSMFPIINRSSLIWSPSPIFSASLQIAIAELKNTTNSISNAMLSISNDSPTRSIFHKCSSLLTHSLSRLNNSLETLTVDLDIEALTYPEADNIRAWNMDAVAGAEDCFVALQDIESRVEIEHEKIAVNEVKFKVDKARMCAANWMGLFVSRDFILDEFYNPIIESDYYFPGHGFDYGFILVLYSALYLFLLVLTALISCPLGAGEILKTTGVDDSTSLECPRQQWTKKIKNGQPIYSTQRACPFPSPSPSPSPFPFNPATLSPVVISSALVRDYSFPSVPI</sequence>
<dbReference type="Pfam" id="PF04043">
    <property type="entry name" value="PMEI"/>
    <property type="match status" value="1"/>
</dbReference>
<dbReference type="InterPro" id="IPR035513">
    <property type="entry name" value="Invertase/methylesterase_inhib"/>
</dbReference>
<keyword evidence="2" id="KW-1133">Transmembrane helix</keyword>
<organism evidence="4 5">
    <name type="scientific">Abeliophyllum distichum</name>
    <dbReference type="NCBI Taxonomy" id="126358"/>
    <lineage>
        <taxon>Eukaryota</taxon>
        <taxon>Viridiplantae</taxon>
        <taxon>Streptophyta</taxon>
        <taxon>Embryophyta</taxon>
        <taxon>Tracheophyta</taxon>
        <taxon>Spermatophyta</taxon>
        <taxon>Magnoliopsida</taxon>
        <taxon>eudicotyledons</taxon>
        <taxon>Gunneridae</taxon>
        <taxon>Pentapetalae</taxon>
        <taxon>asterids</taxon>
        <taxon>lamiids</taxon>
        <taxon>Lamiales</taxon>
        <taxon>Oleaceae</taxon>
        <taxon>Forsythieae</taxon>
        <taxon>Abeliophyllum</taxon>
    </lineage>
</organism>
<dbReference type="EMBL" id="JBFOLK010000008">
    <property type="protein sequence ID" value="KAL2492897.1"/>
    <property type="molecule type" value="Genomic_DNA"/>
</dbReference>
<dbReference type="InterPro" id="IPR006501">
    <property type="entry name" value="Pectinesterase_inhib_dom"/>
</dbReference>
<dbReference type="InterPro" id="IPR051955">
    <property type="entry name" value="PME_Inhibitor"/>
</dbReference>
<evidence type="ECO:0000259" key="3">
    <source>
        <dbReference type="Pfam" id="PF04043"/>
    </source>
</evidence>
<name>A0ABD1RWT1_9LAMI</name>
<reference evidence="5" key="1">
    <citation type="submission" date="2024-07" db="EMBL/GenBank/DDBJ databases">
        <title>Two chromosome-level genome assemblies of Korean endemic species Abeliophyllum distichum and Forsythia ovata (Oleaceae).</title>
        <authorList>
            <person name="Jang H."/>
        </authorList>
    </citation>
    <scope>NUCLEOTIDE SEQUENCE [LARGE SCALE GENOMIC DNA]</scope>
</reference>
<dbReference type="Gene3D" id="1.20.140.40">
    <property type="entry name" value="Invertase/pectin methylesterase inhibitor family protein"/>
    <property type="match status" value="1"/>
</dbReference>
<keyword evidence="2" id="KW-0812">Transmembrane</keyword>
<evidence type="ECO:0000313" key="5">
    <source>
        <dbReference type="Proteomes" id="UP001604336"/>
    </source>
</evidence>
<feature type="domain" description="Pectinesterase inhibitor" evidence="3">
    <location>
        <begin position="75"/>
        <end position="204"/>
    </location>
</feature>
<keyword evidence="2" id="KW-0472">Membrane</keyword>